<protein>
    <submittedName>
        <fullName evidence="1">Uncharacterized protein</fullName>
    </submittedName>
</protein>
<name>A0AAD2FI02_9STRA</name>
<accession>A0AAD2FI02</accession>
<keyword evidence="2" id="KW-1185">Reference proteome</keyword>
<comment type="caution">
    <text evidence="1">The sequence shown here is derived from an EMBL/GenBank/DDBJ whole genome shotgun (WGS) entry which is preliminary data.</text>
</comment>
<dbReference type="EMBL" id="CAKOGP040001112">
    <property type="protein sequence ID" value="CAJ1942164.1"/>
    <property type="molecule type" value="Genomic_DNA"/>
</dbReference>
<gene>
    <name evidence="1" type="ORF">CYCCA115_LOCUS7810</name>
</gene>
<proteinExistence type="predicted"/>
<sequence length="142" mass="15808">MAHRSSGIRTTTCLQRKCRFYNRAFAQVWTRDALVFNLALSYYHDSQYAEANWKRFFSTEYGFCYICLEPPVVIATGGADLAAFRILAKIPADDAHPDVNSLGLVVAANEMNELPELSNAVMCITGLSCVDGEKKPIHTRIG</sequence>
<reference evidence="1" key="1">
    <citation type="submission" date="2023-08" db="EMBL/GenBank/DDBJ databases">
        <authorList>
            <person name="Audoor S."/>
            <person name="Bilcke G."/>
        </authorList>
    </citation>
    <scope>NUCLEOTIDE SEQUENCE</scope>
</reference>
<dbReference type="AlphaFoldDB" id="A0AAD2FI02"/>
<evidence type="ECO:0000313" key="1">
    <source>
        <dbReference type="EMBL" id="CAJ1942164.1"/>
    </source>
</evidence>
<dbReference type="Proteomes" id="UP001295423">
    <property type="component" value="Unassembled WGS sequence"/>
</dbReference>
<organism evidence="1 2">
    <name type="scientific">Cylindrotheca closterium</name>
    <dbReference type="NCBI Taxonomy" id="2856"/>
    <lineage>
        <taxon>Eukaryota</taxon>
        <taxon>Sar</taxon>
        <taxon>Stramenopiles</taxon>
        <taxon>Ochrophyta</taxon>
        <taxon>Bacillariophyta</taxon>
        <taxon>Bacillariophyceae</taxon>
        <taxon>Bacillariophycidae</taxon>
        <taxon>Bacillariales</taxon>
        <taxon>Bacillariaceae</taxon>
        <taxon>Cylindrotheca</taxon>
    </lineage>
</organism>
<evidence type="ECO:0000313" key="2">
    <source>
        <dbReference type="Proteomes" id="UP001295423"/>
    </source>
</evidence>